<keyword evidence="5" id="KW-1185">Reference proteome</keyword>
<keyword evidence="1" id="KW-0472">Membrane</keyword>
<organism evidence="4 5">
    <name type="scientific">Nocardioides koreensis</name>
    <dbReference type="NCBI Taxonomy" id="433651"/>
    <lineage>
        <taxon>Bacteria</taxon>
        <taxon>Bacillati</taxon>
        <taxon>Actinomycetota</taxon>
        <taxon>Actinomycetes</taxon>
        <taxon>Propionibacteriales</taxon>
        <taxon>Nocardioidaceae</taxon>
        <taxon>Nocardioides</taxon>
    </lineage>
</organism>
<feature type="chain" id="PRO_5045393716" description="SHOCT domain-containing protein" evidence="2">
    <location>
        <begin position="28"/>
        <end position="179"/>
    </location>
</feature>
<keyword evidence="2" id="KW-0732">Signal</keyword>
<feature type="transmembrane region" description="Helical" evidence="1">
    <location>
        <begin position="71"/>
        <end position="90"/>
    </location>
</feature>
<evidence type="ECO:0000259" key="3">
    <source>
        <dbReference type="Pfam" id="PF09851"/>
    </source>
</evidence>
<feature type="signal peptide" evidence="2">
    <location>
        <begin position="1"/>
        <end position="27"/>
    </location>
</feature>
<reference evidence="5" key="1">
    <citation type="journal article" date="2019" name="Int. J. Syst. Evol. Microbiol.">
        <title>The Global Catalogue of Microorganisms (GCM) 10K type strain sequencing project: providing services to taxonomists for standard genome sequencing and annotation.</title>
        <authorList>
            <consortium name="The Broad Institute Genomics Platform"/>
            <consortium name="The Broad Institute Genome Sequencing Center for Infectious Disease"/>
            <person name="Wu L."/>
            <person name="Ma J."/>
        </authorList>
    </citation>
    <scope>NUCLEOTIDE SEQUENCE [LARGE SCALE GENOMIC DNA]</scope>
    <source>
        <strain evidence="5">JCM 16022</strain>
    </source>
</reference>
<proteinExistence type="predicted"/>
<feature type="domain" description="SHOCT" evidence="3">
    <location>
        <begin position="149"/>
        <end position="176"/>
    </location>
</feature>
<evidence type="ECO:0000256" key="1">
    <source>
        <dbReference type="SAM" id="Phobius"/>
    </source>
</evidence>
<keyword evidence="1" id="KW-1133">Transmembrane helix</keyword>
<sequence>MRPAGRLLLGLVGAALAVLAVAGAASAAGGDNPPARCLRPNRYGELPTCTWDGTSWHRSFGGGMSTGGPPAGFVALFVLVLLGGVGVLVWKVSTARRMARESGMSAGDATAMTLLTDDGFGATYLAANLRDRTHAAPAPPPAAGRTVSERLQQLQALRDQGLVTVEEYDARRAAILDSL</sequence>
<dbReference type="Proteomes" id="UP001501771">
    <property type="component" value="Unassembled WGS sequence"/>
</dbReference>
<gene>
    <name evidence="4" type="ORF">GCM10009844_25580</name>
</gene>
<evidence type="ECO:0000313" key="5">
    <source>
        <dbReference type="Proteomes" id="UP001501771"/>
    </source>
</evidence>
<protein>
    <recommendedName>
        <fullName evidence="3">SHOCT domain-containing protein</fullName>
    </recommendedName>
</protein>
<keyword evidence="1" id="KW-0812">Transmembrane</keyword>
<dbReference type="EMBL" id="BAAAQR010000007">
    <property type="protein sequence ID" value="GAA2147865.1"/>
    <property type="molecule type" value="Genomic_DNA"/>
</dbReference>
<accession>A0ABP5LLD9</accession>
<dbReference type="InterPro" id="IPR018649">
    <property type="entry name" value="SHOCT"/>
</dbReference>
<comment type="caution">
    <text evidence="4">The sequence shown here is derived from an EMBL/GenBank/DDBJ whole genome shotgun (WGS) entry which is preliminary data.</text>
</comment>
<evidence type="ECO:0000256" key="2">
    <source>
        <dbReference type="SAM" id="SignalP"/>
    </source>
</evidence>
<dbReference type="Pfam" id="PF09851">
    <property type="entry name" value="SHOCT"/>
    <property type="match status" value="1"/>
</dbReference>
<name>A0ABP5LLD9_9ACTN</name>
<evidence type="ECO:0000313" key="4">
    <source>
        <dbReference type="EMBL" id="GAA2147865.1"/>
    </source>
</evidence>